<protein>
    <submittedName>
        <fullName evidence="2">Uncharacterized protein</fullName>
    </submittedName>
</protein>
<proteinExistence type="predicted"/>
<evidence type="ECO:0000256" key="1">
    <source>
        <dbReference type="SAM" id="MobiDB-lite"/>
    </source>
</evidence>
<dbReference type="EMBL" id="BAAAEN010000028">
    <property type="protein sequence ID" value="GAA0526995.1"/>
    <property type="molecule type" value="Genomic_DNA"/>
</dbReference>
<dbReference type="Proteomes" id="UP001501706">
    <property type="component" value="Unassembled WGS sequence"/>
</dbReference>
<comment type="caution">
    <text evidence="2">The sequence shown here is derived from an EMBL/GenBank/DDBJ whole genome shotgun (WGS) entry which is preliminary data.</text>
</comment>
<evidence type="ECO:0000313" key="2">
    <source>
        <dbReference type="EMBL" id="GAA0526995.1"/>
    </source>
</evidence>
<reference evidence="2 3" key="1">
    <citation type="journal article" date="2019" name="Int. J. Syst. Evol. Microbiol.">
        <title>The Global Catalogue of Microorganisms (GCM) 10K type strain sequencing project: providing services to taxonomists for standard genome sequencing and annotation.</title>
        <authorList>
            <consortium name="The Broad Institute Genomics Platform"/>
            <consortium name="The Broad Institute Genome Sequencing Center for Infectious Disease"/>
            <person name="Wu L."/>
            <person name="Ma J."/>
        </authorList>
    </citation>
    <scope>NUCLEOTIDE SEQUENCE [LARGE SCALE GENOMIC DNA]</scope>
    <source>
        <strain evidence="2 3">JCM 14330</strain>
    </source>
</reference>
<accession>A0ABN1CV32</accession>
<sequence>MKAGSDNYTAVCEERGLLAGAANRTSSEHIMESKKEDEKLRPSNEQGVGQLASLPESTGAEDGAPPSRRAEHKPATSYDGSPQPDPRQDRPGLSAPQDDTPAVLEKREGPK</sequence>
<gene>
    <name evidence="2" type="ORF">GCM10009097_50690</name>
</gene>
<name>A0ABN1CV32_9BURK</name>
<feature type="region of interest" description="Disordered" evidence="1">
    <location>
        <begin position="15"/>
        <end position="111"/>
    </location>
</feature>
<organism evidence="2 3">
    <name type="scientific">Pigmentiphaga daeguensis</name>
    <dbReference type="NCBI Taxonomy" id="414049"/>
    <lineage>
        <taxon>Bacteria</taxon>
        <taxon>Pseudomonadati</taxon>
        <taxon>Pseudomonadota</taxon>
        <taxon>Betaproteobacteria</taxon>
        <taxon>Burkholderiales</taxon>
        <taxon>Alcaligenaceae</taxon>
        <taxon>Pigmentiphaga</taxon>
    </lineage>
</organism>
<evidence type="ECO:0000313" key="3">
    <source>
        <dbReference type="Proteomes" id="UP001501706"/>
    </source>
</evidence>
<feature type="compositionally biased region" description="Basic and acidic residues" evidence="1">
    <location>
        <begin position="26"/>
        <end position="42"/>
    </location>
</feature>
<keyword evidence="3" id="KW-1185">Reference proteome</keyword>